<dbReference type="EMBL" id="ML986510">
    <property type="protein sequence ID" value="KAF2273426.1"/>
    <property type="molecule type" value="Genomic_DNA"/>
</dbReference>
<organism evidence="1 2">
    <name type="scientific">Westerdykella ornata</name>
    <dbReference type="NCBI Taxonomy" id="318751"/>
    <lineage>
        <taxon>Eukaryota</taxon>
        <taxon>Fungi</taxon>
        <taxon>Dikarya</taxon>
        <taxon>Ascomycota</taxon>
        <taxon>Pezizomycotina</taxon>
        <taxon>Dothideomycetes</taxon>
        <taxon>Pleosporomycetidae</taxon>
        <taxon>Pleosporales</taxon>
        <taxon>Sporormiaceae</taxon>
        <taxon>Westerdykella</taxon>
    </lineage>
</organism>
<dbReference type="RefSeq" id="XP_033650965.1">
    <property type="nucleotide sequence ID" value="XM_033793299.1"/>
</dbReference>
<proteinExistence type="predicted"/>
<evidence type="ECO:0000313" key="1">
    <source>
        <dbReference type="EMBL" id="KAF2273426.1"/>
    </source>
</evidence>
<evidence type="ECO:0000313" key="2">
    <source>
        <dbReference type="Proteomes" id="UP000800097"/>
    </source>
</evidence>
<reference evidence="1" key="1">
    <citation type="journal article" date="2020" name="Stud. Mycol.">
        <title>101 Dothideomycetes genomes: a test case for predicting lifestyles and emergence of pathogens.</title>
        <authorList>
            <person name="Haridas S."/>
            <person name="Albert R."/>
            <person name="Binder M."/>
            <person name="Bloem J."/>
            <person name="Labutti K."/>
            <person name="Salamov A."/>
            <person name="Andreopoulos B."/>
            <person name="Baker S."/>
            <person name="Barry K."/>
            <person name="Bills G."/>
            <person name="Bluhm B."/>
            <person name="Cannon C."/>
            <person name="Castanera R."/>
            <person name="Culley D."/>
            <person name="Daum C."/>
            <person name="Ezra D."/>
            <person name="Gonzalez J."/>
            <person name="Henrissat B."/>
            <person name="Kuo A."/>
            <person name="Liang C."/>
            <person name="Lipzen A."/>
            <person name="Lutzoni F."/>
            <person name="Magnuson J."/>
            <person name="Mondo S."/>
            <person name="Nolan M."/>
            <person name="Ohm R."/>
            <person name="Pangilinan J."/>
            <person name="Park H.-J."/>
            <person name="Ramirez L."/>
            <person name="Alfaro M."/>
            <person name="Sun H."/>
            <person name="Tritt A."/>
            <person name="Yoshinaga Y."/>
            <person name="Zwiers L.-H."/>
            <person name="Turgeon B."/>
            <person name="Goodwin S."/>
            <person name="Spatafora J."/>
            <person name="Crous P."/>
            <person name="Grigoriev I."/>
        </authorList>
    </citation>
    <scope>NUCLEOTIDE SEQUENCE</scope>
    <source>
        <strain evidence="1">CBS 379.55</strain>
    </source>
</reference>
<gene>
    <name evidence="1" type="ORF">EI97DRAFT_156780</name>
</gene>
<name>A0A6A6JCS7_WESOR</name>
<sequence>MLSSVLTSWSNRTSRIIARSSTLHHLAAIPSCQATRPSLQPQRPITTRPPSLGRSWKKLRNHSKWGFIIYRCYYRSDEAWKQFLDGWSALTKANIRRLNRHHLIPTLDFTVREDCRSLDGATVERVQEMFTAWTKSEEALVEEKEAEEKNTWDYSRYWFCVHVDACALDGCLRYLSLPQERQWDYLVRPRFRKPGLGQTPYVSILMKKVEIEGVTARDELEAEEEAEEEEEESEVVAVKIHLPLVLPDAYTSLMDSPFLFDDWARYCCEDGVHLS</sequence>
<dbReference type="OrthoDB" id="4424523at2759"/>
<dbReference type="GeneID" id="54546474"/>
<dbReference type="Proteomes" id="UP000800097">
    <property type="component" value="Unassembled WGS sequence"/>
</dbReference>
<dbReference type="AlphaFoldDB" id="A0A6A6JCS7"/>
<protein>
    <submittedName>
        <fullName evidence="1">Uncharacterized protein</fullName>
    </submittedName>
</protein>
<accession>A0A6A6JCS7</accession>
<keyword evidence="2" id="KW-1185">Reference proteome</keyword>